<dbReference type="Pfam" id="PF08212">
    <property type="entry name" value="Lipocalin_2"/>
    <property type="match status" value="1"/>
</dbReference>
<evidence type="ECO:0000256" key="2">
    <source>
        <dbReference type="PIRNR" id="PIRNR036893"/>
    </source>
</evidence>
<organism evidence="4 5">
    <name type="scientific">Formosa undariae</name>
    <dbReference type="NCBI Taxonomy" id="1325436"/>
    <lineage>
        <taxon>Bacteria</taxon>
        <taxon>Pseudomonadati</taxon>
        <taxon>Bacteroidota</taxon>
        <taxon>Flavobacteriia</taxon>
        <taxon>Flavobacteriales</taxon>
        <taxon>Flavobacteriaceae</taxon>
        <taxon>Formosa</taxon>
    </lineage>
</organism>
<dbReference type="Gene3D" id="2.40.128.20">
    <property type="match status" value="1"/>
</dbReference>
<sequence length="179" mass="20452">MKYSKYVIPGALIVLTAIIFTSCATIPDKAEAVSPFKKEKYLGKWYEIARLDFKFEKNLNNTTANYSINPDESIKVVNRGYNYVKEEWTEADGKAKFIGSDTIAKLKVSFFGPFYSGYNVIALADNYKYALVAGKNLEYLWILSRETTIPENIKQDFLNQAKAIGYNIEDLIWVEHTKS</sequence>
<dbReference type="InterPro" id="IPR012674">
    <property type="entry name" value="Calycin"/>
</dbReference>
<accession>A0ABV5F5F7</accession>
<feature type="domain" description="Lipocalin/cytosolic fatty-acid binding" evidence="3">
    <location>
        <begin position="39"/>
        <end position="175"/>
    </location>
</feature>
<dbReference type="PRINTS" id="PR01171">
    <property type="entry name" value="BCTLIPOCALIN"/>
</dbReference>
<comment type="similarity">
    <text evidence="1 2">Belongs to the calycin superfamily. Lipocalin family.</text>
</comment>
<reference evidence="4 5" key="1">
    <citation type="submission" date="2024-09" db="EMBL/GenBank/DDBJ databases">
        <authorList>
            <person name="Sun Q."/>
            <person name="Mori K."/>
        </authorList>
    </citation>
    <scope>NUCLEOTIDE SEQUENCE [LARGE SCALE GENOMIC DNA]</scope>
    <source>
        <strain evidence="4 5">CECT 8286</strain>
    </source>
</reference>
<proteinExistence type="inferred from homology"/>
<dbReference type="InterPro" id="IPR047202">
    <property type="entry name" value="Lipocalin_Blc-like_dom"/>
</dbReference>
<dbReference type="EMBL" id="JBHMEZ010000030">
    <property type="protein sequence ID" value="MFB9054671.1"/>
    <property type="molecule type" value="Genomic_DNA"/>
</dbReference>
<comment type="caution">
    <text evidence="4">The sequence shown here is derived from an EMBL/GenBank/DDBJ whole genome shotgun (WGS) entry which is preliminary data.</text>
</comment>
<feature type="signal peptide" evidence="2">
    <location>
        <begin position="1"/>
        <end position="24"/>
    </location>
</feature>
<dbReference type="CDD" id="cd19438">
    <property type="entry name" value="lipocalin_Blc-like"/>
    <property type="match status" value="1"/>
</dbReference>
<dbReference type="PIRSF" id="PIRSF036893">
    <property type="entry name" value="Lipocalin_ApoD"/>
    <property type="match status" value="1"/>
</dbReference>
<evidence type="ECO:0000256" key="1">
    <source>
        <dbReference type="ARBA" id="ARBA00006889"/>
    </source>
</evidence>
<protein>
    <submittedName>
        <fullName evidence="4">Lipocalin family protein</fullName>
    </submittedName>
</protein>
<dbReference type="PANTHER" id="PTHR10612:SF34">
    <property type="entry name" value="APOLIPOPROTEIN D"/>
    <property type="match status" value="1"/>
</dbReference>
<keyword evidence="2" id="KW-0732">Signal</keyword>
<dbReference type="InterPro" id="IPR000566">
    <property type="entry name" value="Lipocln_cytosolic_FA-bd_dom"/>
</dbReference>
<dbReference type="PANTHER" id="PTHR10612">
    <property type="entry name" value="APOLIPOPROTEIN D"/>
    <property type="match status" value="1"/>
</dbReference>
<dbReference type="PROSITE" id="PS51257">
    <property type="entry name" value="PROKAR_LIPOPROTEIN"/>
    <property type="match status" value="1"/>
</dbReference>
<dbReference type="InterPro" id="IPR002446">
    <property type="entry name" value="Lipocalin_bac"/>
</dbReference>
<evidence type="ECO:0000259" key="3">
    <source>
        <dbReference type="Pfam" id="PF08212"/>
    </source>
</evidence>
<dbReference type="RefSeq" id="WP_382384310.1">
    <property type="nucleotide sequence ID" value="NZ_JBHMEZ010000030.1"/>
</dbReference>
<name>A0ABV5F5F7_9FLAO</name>
<keyword evidence="5" id="KW-1185">Reference proteome</keyword>
<dbReference type="InterPro" id="IPR022271">
    <property type="entry name" value="Lipocalin_ApoD"/>
</dbReference>
<gene>
    <name evidence="4" type="ORF">ACFFVB_16400</name>
</gene>
<evidence type="ECO:0000313" key="5">
    <source>
        <dbReference type="Proteomes" id="UP001589605"/>
    </source>
</evidence>
<evidence type="ECO:0000313" key="4">
    <source>
        <dbReference type="EMBL" id="MFB9054671.1"/>
    </source>
</evidence>
<feature type="chain" id="PRO_5045017785" evidence="2">
    <location>
        <begin position="25"/>
        <end position="179"/>
    </location>
</feature>
<dbReference type="Proteomes" id="UP001589605">
    <property type="component" value="Unassembled WGS sequence"/>
</dbReference>
<dbReference type="SUPFAM" id="SSF50814">
    <property type="entry name" value="Lipocalins"/>
    <property type="match status" value="1"/>
</dbReference>